<organism evidence="1 2">
    <name type="scientific">Hygrophoropsis aurantiaca</name>
    <dbReference type="NCBI Taxonomy" id="72124"/>
    <lineage>
        <taxon>Eukaryota</taxon>
        <taxon>Fungi</taxon>
        <taxon>Dikarya</taxon>
        <taxon>Basidiomycota</taxon>
        <taxon>Agaricomycotina</taxon>
        <taxon>Agaricomycetes</taxon>
        <taxon>Agaricomycetidae</taxon>
        <taxon>Boletales</taxon>
        <taxon>Coniophorineae</taxon>
        <taxon>Hygrophoropsidaceae</taxon>
        <taxon>Hygrophoropsis</taxon>
    </lineage>
</organism>
<protein>
    <submittedName>
        <fullName evidence="1">Uncharacterized protein</fullName>
    </submittedName>
</protein>
<proteinExistence type="predicted"/>
<reference evidence="1" key="1">
    <citation type="journal article" date="2021" name="New Phytol.">
        <title>Evolutionary innovations through gain and loss of genes in the ectomycorrhizal Boletales.</title>
        <authorList>
            <person name="Wu G."/>
            <person name="Miyauchi S."/>
            <person name="Morin E."/>
            <person name="Kuo A."/>
            <person name="Drula E."/>
            <person name="Varga T."/>
            <person name="Kohler A."/>
            <person name="Feng B."/>
            <person name="Cao Y."/>
            <person name="Lipzen A."/>
            <person name="Daum C."/>
            <person name="Hundley H."/>
            <person name="Pangilinan J."/>
            <person name="Johnson J."/>
            <person name="Barry K."/>
            <person name="LaButti K."/>
            <person name="Ng V."/>
            <person name="Ahrendt S."/>
            <person name="Min B."/>
            <person name="Choi I.G."/>
            <person name="Park H."/>
            <person name="Plett J.M."/>
            <person name="Magnuson J."/>
            <person name="Spatafora J.W."/>
            <person name="Nagy L.G."/>
            <person name="Henrissat B."/>
            <person name="Grigoriev I.V."/>
            <person name="Yang Z.L."/>
            <person name="Xu J."/>
            <person name="Martin F.M."/>
        </authorList>
    </citation>
    <scope>NUCLEOTIDE SEQUENCE</scope>
    <source>
        <strain evidence="1">ATCC 28755</strain>
    </source>
</reference>
<sequence length="86" mass="9388">MANTTLESHPSDTSGLHVPVPSSPLPTSIREERTDPLQVAIVGVAAELPSGSYSHKNLDYKSFAEFLSNKGEAYEDIPSERFNLRS</sequence>
<gene>
    <name evidence="1" type="ORF">BJ138DRAFT_1121059</name>
</gene>
<evidence type="ECO:0000313" key="2">
    <source>
        <dbReference type="Proteomes" id="UP000790377"/>
    </source>
</evidence>
<evidence type="ECO:0000313" key="1">
    <source>
        <dbReference type="EMBL" id="KAH7902819.1"/>
    </source>
</evidence>
<comment type="caution">
    <text evidence="1">The sequence shown here is derived from an EMBL/GenBank/DDBJ whole genome shotgun (WGS) entry which is preliminary data.</text>
</comment>
<dbReference type="EMBL" id="MU269499">
    <property type="protein sequence ID" value="KAH7902819.1"/>
    <property type="molecule type" value="Genomic_DNA"/>
</dbReference>
<accession>A0ACB7ZPN0</accession>
<name>A0ACB7ZPN0_9AGAM</name>
<keyword evidence="2" id="KW-1185">Reference proteome</keyword>
<dbReference type="Proteomes" id="UP000790377">
    <property type="component" value="Unassembled WGS sequence"/>
</dbReference>